<protein>
    <submittedName>
        <fullName evidence="6">Efflux RND transporter periplasmic adaptor subunit</fullName>
    </submittedName>
</protein>
<dbReference type="InterPro" id="IPR006143">
    <property type="entry name" value="RND_pump_MFP"/>
</dbReference>
<dbReference type="Pfam" id="PF25917">
    <property type="entry name" value="BSH_RND"/>
    <property type="match status" value="1"/>
</dbReference>
<dbReference type="Gene3D" id="2.40.50.100">
    <property type="match status" value="1"/>
</dbReference>
<evidence type="ECO:0000313" key="6">
    <source>
        <dbReference type="EMBL" id="MBE9076787.1"/>
    </source>
</evidence>
<evidence type="ECO:0000313" key="7">
    <source>
        <dbReference type="Proteomes" id="UP000636505"/>
    </source>
</evidence>
<feature type="compositionally biased region" description="Polar residues" evidence="3">
    <location>
        <begin position="1"/>
        <end position="11"/>
    </location>
</feature>
<dbReference type="NCBIfam" id="TIGR01730">
    <property type="entry name" value="RND_mfp"/>
    <property type="match status" value="1"/>
</dbReference>
<dbReference type="GO" id="GO:1990281">
    <property type="term" value="C:efflux pump complex"/>
    <property type="evidence" value="ECO:0007669"/>
    <property type="project" value="TreeGrafter"/>
</dbReference>
<sequence length="498" mass="52028">MTSSADPQGTANIAPHESSLALPPDAPPPNASEQQNPRRNWLILAAALLVIAGGGFALWRRLGGRGQQQMMPQEVPVQLERLQTAQLEDSSEYVGTLDAQAGVVLQPEASGRITQIFASSGDRVAAGDPIMQLSPERSEAELSGALANVSAARSARDNARALLQAAEARRIELQADLELQQTEYERTESLVAQGAQAQQALDQVSRDLSVSRASLAAGQEEIDAARASLNQAEAALSQAQANASAVRQDLQDKTVTAPIAGIIGDIPVDLGDYVNAGATLTTITQNESLELELAVPIEAADRLRVGLPVELIPFGAEEAVSSGTISFISPQTTAGTQTVLAKARFSAPNRPLQDDQRLEVRVIWDRRPGVLVPATAINRIGGQAFVYVAADAPPPEEGAGEAAPGPAAAGGNGAPSLWRRFLGQGNPPEAAGPPPPEQIASQRQVELGAIQGNRYQVLEGLEAGETIITSGLLNLRDGVPIVPQSEAESEGSAPAPPQ</sequence>
<dbReference type="Proteomes" id="UP000636505">
    <property type="component" value="Unassembled WGS sequence"/>
</dbReference>
<dbReference type="Gene3D" id="1.10.287.470">
    <property type="entry name" value="Helix hairpin bin"/>
    <property type="match status" value="1"/>
</dbReference>
<dbReference type="SUPFAM" id="SSF111369">
    <property type="entry name" value="HlyD-like secretion proteins"/>
    <property type="match status" value="2"/>
</dbReference>
<keyword evidence="7" id="KW-1185">Reference proteome</keyword>
<evidence type="ECO:0000256" key="4">
    <source>
        <dbReference type="SAM" id="Phobius"/>
    </source>
</evidence>
<dbReference type="GO" id="GO:0015562">
    <property type="term" value="F:efflux transmembrane transporter activity"/>
    <property type="evidence" value="ECO:0007669"/>
    <property type="project" value="TreeGrafter"/>
</dbReference>
<evidence type="ECO:0000256" key="2">
    <source>
        <dbReference type="SAM" id="Coils"/>
    </source>
</evidence>
<dbReference type="RefSeq" id="WP_193905450.1">
    <property type="nucleotide sequence ID" value="NZ_JADEXG010000009.1"/>
</dbReference>
<name>A0A8J7A5H5_9CYAN</name>
<dbReference type="PANTHER" id="PTHR30469">
    <property type="entry name" value="MULTIDRUG RESISTANCE PROTEIN MDTA"/>
    <property type="match status" value="1"/>
</dbReference>
<keyword evidence="4" id="KW-1133">Transmembrane helix</keyword>
<feature type="coiled-coil region" evidence="2">
    <location>
        <begin position="215"/>
        <end position="249"/>
    </location>
</feature>
<comment type="similarity">
    <text evidence="1">Belongs to the membrane fusion protein (MFP) (TC 8.A.1) family.</text>
</comment>
<dbReference type="PANTHER" id="PTHR30469:SF39">
    <property type="entry name" value="SLL0180 PROTEIN"/>
    <property type="match status" value="1"/>
</dbReference>
<gene>
    <name evidence="6" type="ORF">IQ241_05670</name>
</gene>
<evidence type="ECO:0000259" key="5">
    <source>
        <dbReference type="Pfam" id="PF25917"/>
    </source>
</evidence>
<dbReference type="EMBL" id="JADEXG010000009">
    <property type="protein sequence ID" value="MBE9076787.1"/>
    <property type="molecule type" value="Genomic_DNA"/>
</dbReference>
<feature type="region of interest" description="Disordered" evidence="3">
    <location>
        <begin position="1"/>
        <end position="35"/>
    </location>
</feature>
<accession>A0A8J7A5H5</accession>
<feature type="transmembrane region" description="Helical" evidence="4">
    <location>
        <begin position="41"/>
        <end position="59"/>
    </location>
</feature>
<keyword evidence="4" id="KW-0472">Membrane</keyword>
<proteinExistence type="inferred from homology"/>
<dbReference type="Gene3D" id="2.40.30.170">
    <property type="match status" value="1"/>
</dbReference>
<dbReference type="Gene3D" id="2.40.420.20">
    <property type="match status" value="1"/>
</dbReference>
<keyword evidence="4" id="KW-0812">Transmembrane</keyword>
<comment type="caution">
    <text evidence="6">The sequence shown here is derived from an EMBL/GenBank/DDBJ whole genome shotgun (WGS) entry which is preliminary data.</text>
</comment>
<feature type="region of interest" description="Disordered" evidence="3">
    <location>
        <begin position="395"/>
        <end position="439"/>
    </location>
</feature>
<reference evidence="6" key="1">
    <citation type="submission" date="2020-10" db="EMBL/GenBank/DDBJ databases">
        <authorList>
            <person name="Castelo-Branco R."/>
            <person name="Eusebio N."/>
            <person name="Adriana R."/>
            <person name="Vieira A."/>
            <person name="Brugerolle De Fraissinette N."/>
            <person name="Rezende De Castro R."/>
            <person name="Schneider M.P."/>
            <person name="Vasconcelos V."/>
            <person name="Leao P.N."/>
        </authorList>
    </citation>
    <scope>NUCLEOTIDE SEQUENCE</scope>
    <source>
        <strain evidence="6">LEGE 07310</strain>
    </source>
</reference>
<evidence type="ECO:0000256" key="1">
    <source>
        <dbReference type="ARBA" id="ARBA00009477"/>
    </source>
</evidence>
<dbReference type="InterPro" id="IPR058625">
    <property type="entry name" value="MdtA-like_BSH"/>
</dbReference>
<feature type="coiled-coil region" evidence="2">
    <location>
        <begin position="149"/>
        <end position="190"/>
    </location>
</feature>
<dbReference type="AlphaFoldDB" id="A0A8J7A5H5"/>
<keyword evidence="2" id="KW-0175">Coiled coil</keyword>
<organism evidence="6 7">
    <name type="scientific">Vasconcelosia minhoensis LEGE 07310</name>
    <dbReference type="NCBI Taxonomy" id="915328"/>
    <lineage>
        <taxon>Bacteria</taxon>
        <taxon>Bacillati</taxon>
        <taxon>Cyanobacteriota</taxon>
        <taxon>Cyanophyceae</taxon>
        <taxon>Nodosilineales</taxon>
        <taxon>Cymatolegaceae</taxon>
        <taxon>Vasconcelosia</taxon>
        <taxon>Vasconcelosia minhoensis</taxon>
    </lineage>
</organism>
<feature type="domain" description="Multidrug resistance protein MdtA-like barrel-sandwich hybrid" evidence="5">
    <location>
        <begin position="105"/>
        <end position="284"/>
    </location>
</feature>
<evidence type="ECO:0000256" key="3">
    <source>
        <dbReference type="SAM" id="MobiDB-lite"/>
    </source>
</evidence>